<gene>
    <name evidence="2" type="ORF">C8034_v005936</name>
</gene>
<sequence length="256" mass="28673">MSAFMSVSASTSVSSVCMETFSRLGRCAPEGHLAGRRDRASRDGLQERRAEEGRGGQRRAEASPSSEPGLAVQILPRPFPRSPSPALVTLTRPFLACSPTQLYLTATFSRLALPRRLRLLSLGLLQTSELAGTTTLKKKISVTEKEKREDPTKIAARSPIRNPWSPYDYTALQNVSRSRDPSPGMSPRRFTLGPQPEQSVIRSTRPSQRQQSVRWVWAVEARAGREVRIQRFETNLKHRYRATKYKHDVSSRQTGA</sequence>
<proteinExistence type="predicted"/>
<dbReference type="EMBL" id="QAPF01000241">
    <property type="protein sequence ID" value="TEA12684.1"/>
    <property type="molecule type" value="Genomic_DNA"/>
</dbReference>
<keyword evidence="3" id="KW-1185">Reference proteome</keyword>
<dbReference type="Proteomes" id="UP000295604">
    <property type="component" value="Unassembled WGS sequence"/>
</dbReference>
<feature type="compositionally biased region" description="Basic and acidic residues" evidence="1">
    <location>
        <begin position="33"/>
        <end position="61"/>
    </location>
</feature>
<evidence type="ECO:0000256" key="1">
    <source>
        <dbReference type="SAM" id="MobiDB-lite"/>
    </source>
</evidence>
<evidence type="ECO:0000313" key="3">
    <source>
        <dbReference type="Proteomes" id="UP000295604"/>
    </source>
</evidence>
<feature type="region of interest" description="Disordered" evidence="1">
    <location>
        <begin position="174"/>
        <end position="206"/>
    </location>
</feature>
<accession>A0A4R8T5U0</accession>
<name>A0A4R8T5U0_9PEZI</name>
<organism evidence="2 3">
    <name type="scientific">Colletotrichum sidae</name>
    <dbReference type="NCBI Taxonomy" id="1347389"/>
    <lineage>
        <taxon>Eukaryota</taxon>
        <taxon>Fungi</taxon>
        <taxon>Dikarya</taxon>
        <taxon>Ascomycota</taxon>
        <taxon>Pezizomycotina</taxon>
        <taxon>Sordariomycetes</taxon>
        <taxon>Hypocreomycetidae</taxon>
        <taxon>Glomerellales</taxon>
        <taxon>Glomerellaceae</taxon>
        <taxon>Colletotrichum</taxon>
        <taxon>Colletotrichum orbiculare species complex</taxon>
    </lineage>
</organism>
<evidence type="ECO:0000313" key="2">
    <source>
        <dbReference type="EMBL" id="TEA12684.1"/>
    </source>
</evidence>
<feature type="region of interest" description="Disordered" evidence="1">
    <location>
        <begin position="28"/>
        <end position="78"/>
    </location>
</feature>
<reference evidence="2 3" key="1">
    <citation type="submission" date="2018-11" db="EMBL/GenBank/DDBJ databases">
        <title>Genome sequence and assembly of Colletotrichum sidae.</title>
        <authorList>
            <person name="Gan P."/>
            <person name="Shirasu K."/>
        </authorList>
    </citation>
    <scope>NUCLEOTIDE SEQUENCE [LARGE SCALE GENOMIC DNA]</scope>
    <source>
        <strain evidence="2 3">CBS 518.97</strain>
    </source>
</reference>
<dbReference type="AlphaFoldDB" id="A0A4R8T5U0"/>
<protein>
    <submittedName>
        <fullName evidence="2">Uncharacterized protein</fullName>
    </submittedName>
</protein>
<feature type="compositionally biased region" description="Polar residues" evidence="1">
    <location>
        <begin position="196"/>
        <end position="206"/>
    </location>
</feature>
<comment type="caution">
    <text evidence="2">The sequence shown here is derived from an EMBL/GenBank/DDBJ whole genome shotgun (WGS) entry which is preliminary data.</text>
</comment>